<comment type="subcellular location">
    <subcellularLocation>
        <location evidence="1">Cytoplasm</location>
    </subcellularLocation>
</comment>
<keyword evidence="2" id="KW-0963">Cytoplasm</keyword>
<keyword evidence="3" id="KW-0132">Cell division</keyword>
<dbReference type="InterPro" id="IPR050090">
    <property type="entry name" value="Tyrosine_recombinase_XerCD"/>
</dbReference>
<dbReference type="Gene3D" id="1.10.150.130">
    <property type="match status" value="1"/>
</dbReference>
<evidence type="ECO:0000256" key="9">
    <source>
        <dbReference type="PROSITE-ProRule" id="PRU01248"/>
    </source>
</evidence>
<keyword evidence="5" id="KW-0229">DNA integration</keyword>
<feature type="domain" description="Core-binding (CB)" evidence="11">
    <location>
        <begin position="222"/>
        <end position="326"/>
    </location>
</feature>
<keyword evidence="15" id="KW-1185">Reference proteome</keyword>
<dbReference type="SUPFAM" id="SSF56349">
    <property type="entry name" value="DNA breaking-rejoining enzymes"/>
    <property type="match status" value="1"/>
</dbReference>
<dbReference type="Gene3D" id="1.10.443.10">
    <property type="entry name" value="Intergrase catalytic core"/>
    <property type="match status" value="1"/>
</dbReference>
<dbReference type="EMBL" id="OFTC01000033">
    <property type="protein sequence ID" value="SOZ38389.1"/>
    <property type="molecule type" value="Genomic_DNA"/>
</dbReference>
<sequence>MKTRQTAIVPSAPVEPADFPDTASLAALRAWYEGLSARDAVVRYLGERKSSGQSARGILGHIRRQLAELARRRQRPDLAAWFEHGAAERVGRAKSVSQAIDTLRRLPPPPPQIGDDIGLWLPPRAVAALCAHGIQTLADLTVRIPRRRRWWAAVPGLGPASARRIEAFFAEHPQLTERARALIAVADGGVIVPWEHLRLPHEVDGSSGTFRAPRQTCTLNADNDYTAVQAWLALHESPATQRAYRKEAERLILWAIVERERPLSSLTTEDAIAYRSFLRRPTPHRRWVGPPRPRTSAEWRPFVQGLSPRSTAYALSVLGAMFRWLIQQRYVLANPFAGIKVRGSARAAALDTSHAFTEGEWLLVRTLANGLEWSYGWEAPAAQRLRFVLDFAYATGLRASELVSATLGGIEIDGHGDHWLSLVGKGAKAGKVALPPLARTALDRYLVERGLPVTPSRWDPNTPLIGGLGQDPASGITGTRLWGILRRFFVQAVDLIQADSPVVAEKLRQASPHWMRHTHATHALARGAELTTVRDNLRHASISTTSIYLHGDEVKRARQIGAAFSAP</sequence>
<dbReference type="InterPro" id="IPR011010">
    <property type="entry name" value="DNA_brk_join_enz"/>
</dbReference>
<dbReference type="PROSITE" id="PS51900">
    <property type="entry name" value="CB"/>
    <property type="match status" value="1"/>
</dbReference>
<dbReference type="InterPro" id="IPR002104">
    <property type="entry name" value="Integrase_catalytic"/>
</dbReference>
<dbReference type="Pfam" id="PF00589">
    <property type="entry name" value="Phage_integrase"/>
    <property type="match status" value="1"/>
</dbReference>
<dbReference type="InterPro" id="IPR022169">
    <property type="entry name" value="DUF3701"/>
</dbReference>
<protein>
    <submittedName>
        <fullName evidence="12 13">Integrase</fullName>
    </submittedName>
</protein>
<evidence type="ECO:0000256" key="7">
    <source>
        <dbReference type="ARBA" id="ARBA00023172"/>
    </source>
</evidence>
<gene>
    <name evidence="12" type="ORF">CBM2605_B100340</name>
    <name evidence="13" type="ORF">CBM2607_11705</name>
</gene>
<evidence type="ECO:0000256" key="4">
    <source>
        <dbReference type="ARBA" id="ARBA00022829"/>
    </source>
</evidence>
<evidence type="ECO:0000256" key="2">
    <source>
        <dbReference type="ARBA" id="ARBA00022490"/>
    </source>
</evidence>
<dbReference type="Pfam" id="PF12482">
    <property type="entry name" value="DUF3701"/>
    <property type="match status" value="1"/>
</dbReference>
<dbReference type="GO" id="GO:0015074">
    <property type="term" value="P:DNA integration"/>
    <property type="evidence" value="ECO:0007669"/>
    <property type="project" value="UniProtKB-KW"/>
</dbReference>
<keyword evidence="8" id="KW-0131">Cell cycle</keyword>
<proteinExistence type="predicted"/>
<accession>A0A375H6B4</accession>
<dbReference type="PANTHER" id="PTHR30349">
    <property type="entry name" value="PHAGE INTEGRASE-RELATED"/>
    <property type="match status" value="1"/>
</dbReference>
<organism evidence="13 14">
    <name type="scientific">Cupriavidus neocaledonicus</name>
    <dbReference type="NCBI Taxonomy" id="1040979"/>
    <lineage>
        <taxon>Bacteria</taxon>
        <taxon>Pseudomonadati</taxon>
        <taxon>Pseudomonadota</taxon>
        <taxon>Betaproteobacteria</taxon>
        <taxon>Burkholderiales</taxon>
        <taxon>Burkholderiaceae</taxon>
        <taxon>Cupriavidus</taxon>
    </lineage>
</organism>
<dbReference type="InterPro" id="IPR044068">
    <property type="entry name" value="CB"/>
</dbReference>
<dbReference type="GO" id="GO:0007059">
    <property type="term" value="P:chromosome segregation"/>
    <property type="evidence" value="ECO:0007669"/>
    <property type="project" value="UniProtKB-KW"/>
</dbReference>
<evidence type="ECO:0000313" key="12">
    <source>
        <dbReference type="EMBL" id="SOZ38389.1"/>
    </source>
</evidence>
<dbReference type="RefSeq" id="WP_018004567.1">
    <property type="nucleotide sequence ID" value="NZ_AQUR01000079.1"/>
</dbReference>
<keyword evidence="4" id="KW-0159">Chromosome partition</keyword>
<evidence type="ECO:0000259" key="11">
    <source>
        <dbReference type="PROSITE" id="PS51900"/>
    </source>
</evidence>
<evidence type="ECO:0000256" key="5">
    <source>
        <dbReference type="ARBA" id="ARBA00022908"/>
    </source>
</evidence>
<evidence type="ECO:0000256" key="8">
    <source>
        <dbReference type="ARBA" id="ARBA00023306"/>
    </source>
</evidence>
<dbReference type="AlphaFoldDB" id="A0A375H6B4"/>
<evidence type="ECO:0000313" key="14">
    <source>
        <dbReference type="Proteomes" id="UP000255168"/>
    </source>
</evidence>
<evidence type="ECO:0000256" key="1">
    <source>
        <dbReference type="ARBA" id="ARBA00004496"/>
    </source>
</evidence>
<dbReference type="GO" id="GO:0003677">
    <property type="term" value="F:DNA binding"/>
    <property type="evidence" value="ECO:0007669"/>
    <property type="project" value="UniProtKB-UniRule"/>
</dbReference>
<dbReference type="PANTHER" id="PTHR30349:SF77">
    <property type="entry name" value="TYROSINE RECOMBINASE XERC"/>
    <property type="match status" value="1"/>
</dbReference>
<dbReference type="EMBL" id="LT984806">
    <property type="protein sequence ID" value="SPD46765.1"/>
    <property type="molecule type" value="Genomic_DNA"/>
</dbReference>
<evidence type="ECO:0000256" key="3">
    <source>
        <dbReference type="ARBA" id="ARBA00022618"/>
    </source>
</evidence>
<dbReference type="GO" id="GO:0051301">
    <property type="term" value="P:cell division"/>
    <property type="evidence" value="ECO:0007669"/>
    <property type="project" value="UniProtKB-KW"/>
</dbReference>
<dbReference type="InterPro" id="IPR010998">
    <property type="entry name" value="Integrase_recombinase_N"/>
</dbReference>
<dbReference type="PROSITE" id="PS51898">
    <property type="entry name" value="TYR_RECOMBINASE"/>
    <property type="match status" value="1"/>
</dbReference>
<keyword evidence="7" id="KW-0233">DNA recombination</keyword>
<dbReference type="Proteomes" id="UP000255168">
    <property type="component" value="Chromosome I"/>
</dbReference>
<dbReference type="GO" id="GO:0006310">
    <property type="term" value="P:DNA recombination"/>
    <property type="evidence" value="ECO:0007669"/>
    <property type="project" value="UniProtKB-KW"/>
</dbReference>
<reference evidence="14 15" key="1">
    <citation type="submission" date="2018-01" db="EMBL/GenBank/DDBJ databases">
        <authorList>
            <person name="Clerissi C."/>
        </authorList>
    </citation>
    <scope>NUCLEOTIDE SEQUENCE [LARGE SCALE GENOMIC DNA]</scope>
    <source>
        <strain evidence="12">Cupriavidus taiwanensis STM 6082</strain>
        <strain evidence="13">Cupriavidus taiwanensis STM 6160</strain>
    </source>
</reference>
<dbReference type="Proteomes" id="UP000256710">
    <property type="component" value="Unassembled WGS sequence"/>
</dbReference>
<evidence type="ECO:0000313" key="15">
    <source>
        <dbReference type="Proteomes" id="UP000256710"/>
    </source>
</evidence>
<dbReference type="InterPro" id="IPR013762">
    <property type="entry name" value="Integrase-like_cat_sf"/>
</dbReference>
<evidence type="ECO:0000256" key="6">
    <source>
        <dbReference type="ARBA" id="ARBA00023125"/>
    </source>
</evidence>
<evidence type="ECO:0000259" key="10">
    <source>
        <dbReference type="PROSITE" id="PS51898"/>
    </source>
</evidence>
<feature type="domain" description="Tyr recombinase" evidence="10">
    <location>
        <begin position="362"/>
        <end position="562"/>
    </location>
</feature>
<evidence type="ECO:0000313" key="13">
    <source>
        <dbReference type="EMBL" id="SPD46765.1"/>
    </source>
</evidence>
<keyword evidence="6 9" id="KW-0238">DNA-binding</keyword>
<dbReference type="GO" id="GO:0005737">
    <property type="term" value="C:cytoplasm"/>
    <property type="evidence" value="ECO:0007669"/>
    <property type="project" value="UniProtKB-SubCell"/>
</dbReference>
<name>A0A375H6B4_9BURK</name>